<comment type="subcellular location">
    <subcellularLocation>
        <location evidence="1">Endomembrane system</location>
        <topology evidence="1">Peripheral membrane protein</topology>
    </subcellularLocation>
</comment>
<comment type="subunit">
    <text evidence="6">Adaptor protein complex 4 (AP-4) is a heterotetramer composed of two large adaptins, a medium adaptin and a small adaptin.</text>
</comment>
<dbReference type="FunCoup" id="H3D850">
    <property type="interactions" value="483"/>
</dbReference>
<reference evidence="9" key="3">
    <citation type="submission" date="2025-09" db="UniProtKB">
        <authorList>
            <consortium name="Ensembl"/>
        </authorList>
    </citation>
    <scope>IDENTIFICATION</scope>
</reference>
<dbReference type="HOGENOM" id="CLU_003824_3_1_1"/>
<proteinExistence type="inferred from homology"/>
<feature type="domain" description="AP-4 complex subunit epsilon-1 C-terminal" evidence="8">
    <location>
        <begin position="1026"/>
        <end position="1127"/>
    </location>
</feature>
<dbReference type="GO" id="GO:0006886">
    <property type="term" value="P:intracellular protein transport"/>
    <property type="evidence" value="ECO:0007669"/>
    <property type="project" value="UniProtKB-UniRule"/>
</dbReference>
<evidence type="ECO:0000259" key="8">
    <source>
        <dbReference type="SMART" id="SM01356"/>
    </source>
</evidence>
<feature type="region of interest" description="Disordered" evidence="7">
    <location>
        <begin position="836"/>
        <end position="897"/>
    </location>
</feature>
<evidence type="ECO:0000313" key="9">
    <source>
        <dbReference type="Ensembl" id="ENSTNIP00000016691.1"/>
    </source>
</evidence>
<dbReference type="SMART" id="SM01356">
    <property type="entry name" value="AP4E_app_platf"/>
    <property type="match status" value="1"/>
</dbReference>
<keyword evidence="3 6" id="KW-0813">Transport</keyword>
<dbReference type="GO" id="GO:0016192">
    <property type="term" value="P:vesicle-mediated transport"/>
    <property type="evidence" value="ECO:0007669"/>
    <property type="project" value="UniProtKB-UniRule"/>
</dbReference>
<sequence>MSDVVEKTLTALPSLLSLDSQPGSSKLSSSSKLGSLIRGITELTSKHEEEKLIEAELTSIKEQVSSPHTSMRQMKELMVRAIYCEMLGYDASFAYIHAIKLAQQGSALEKRVGYLAVSLFLNEGHELLLLLVNTVLKDLQSTNLIEVCMALTVVSQIFPKDMIPAVLPLVEEKLNNPKEIIRRKAVLALYKFYLIAPTQVQHIHNKFRKALCDKDPGVMTASLHIYVQMIEENPEGYKDLTSSIVTILKQVLGGKLPMDFNYHSVPAPWLQMQLLRILALLGKNDQRTSELMYEVLDESLQRAEMNHNITYAILYECVRCIYTVYPKSDLLEKAAKCIGNFVLSPKINLKYLGNKGLKALTYVVQQDPKLALQHQMTIIECLDHTDLIIKRETLELLFRITNSQNVTVIVEKMLEFLRSSKDDYTTADLVGKVSELAEKYYTYAPDNEWFIETMNTVFSLGGDLIPPDLPNSFLNLLSEGFESVEEDRKLKLFAVHSYFSLLQEEPEKLPQRFLQVISWVLGEYCHLKEDLEPATVLKLMANLLDLKTTSSETKTWVLLAMTKLCGSSSRDVSVVREVCETFSSSLDTVLRQRAQELQHLSQDPHLRARVLPRESSREPLEVDSSLSFLDEFVSEALAAGAAPYKPPHQRQEELSDSKALSLEPYGLSLPISLSSCSMADRQSPTLLSVSSDLSGNSTDRSHKGGSTSLNLDGVRRVWGKDGYLVKRDPVEEAGQVEVPDLHLSPSPEAKAAASHSQTPPSKASPEPEPEKQQLASSLFVGLASHSSVSLMGKTEENPHRFRRKAKASDPSQEGMSNSAFSSSSSVDNFLCENLLDPESATSSPSQTSRLPRSLSATNGTCDVEGANSSPAADGGVSEGTDSGRQEEQPTPKDGCLSSHFPAELRGLPCSEITPLSSNQSLDLSACHVQKEDALILLLFIHNCSSSDLQQTCVQLHSEELEVQDRPIGVSVPELRGRTVTVCQSLLSVKRPSVQVEVGGVVSCTLPVGTPLSLQFSYNLPLTSFIRPLAVSTEEYGKMWLDFSHDTKQNLKVMGDGLADTLQVLTNKLQLHVVEIIGMEGIVACQLLQNQPCLLHCRLHAGALAVWLRSPVPELPDCLLYHCQRALNEH</sequence>
<dbReference type="Ensembl" id="ENSTNIT00000016905.1">
    <property type="protein sequence ID" value="ENSTNIP00000016691.1"/>
    <property type="gene ID" value="ENSTNIG00000013691.1"/>
</dbReference>
<dbReference type="PIRSF" id="PIRSF037097">
    <property type="entry name" value="AP4_complex_epsilon"/>
    <property type="match status" value="1"/>
</dbReference>
<evidence type="ECO:0000256" key="4">
    <source>
        <dbReference type="ARBA" id="ARBA00022927"/>
    </source>
</evidence>
<feature type="region of interest" description="Disordered" evidence="7">
    <location>
        <begin position="789"/>
        <end position="824"/>
    </location>
</feature>
<keyword evidence="10" id="KW-1185">Reference proteome</keyword>
<keyword evidence="5 6" id="KW-0472">Membrane</keyword>
<dbReference type="GO" id="GO:0012505">
    <property type="term" value="C:endomembrane system"/>
    <property type="evidence" value="ECO:0007669"/>
    <property type="project" value="UniProtKB-SubCell"/>
</dbReference>
<evidence type="ECO:0000313" key="10">
    <source>
        <dbReference type="Proteomes" id="UP000007303"/>
    </source>
</evidence>
<feature type="compositionally biased region" description="Polar residues" evidence="7">
    <location>
        <begin position="687"/>
        <end position="710"/>
    </location>
</feature>
<dbReference type="InterPro" id="IPR002553">
    <property type="entry name" value="Clathrin/coatomer_adapt-like_N"/>
</dbReference>
<dbReference type="STRING" id="99883.ENSTNIP00000016691"/>
<dbReference type="GO" id="GO:0030124">
    <property type="term" value="C:AP-4 adaptor complex"/>
    <property type="evidence" value="ECO:0007669"/>
    <property type="project" value="UniProtKB-UniRule"/>
</dbReference>
<evidence type="ECO:0000256" key="6">
    <source>
        <dbReference type="PIRNR" id="PIRNR037097"/>
    </source>
</evidence>
<dbReference type="InterPro" id="IPR016024">
    <property type="entry name" value="ARM-type_fold"/>
</dbReference>
<name>H3D850_TETNG</name>
<protein>
    <recommendedName>
        <fullName evidence="6">AP-4 complex subunit epsilon</fullName>
    </recommendedName>
</protein>
<feature type="compositionally biased region" description="Polar residues" evidence="7">
    <location>
        <begin position="839"/>
        <end position="870"/>
    </location>
</feature>
<dbReference type="Pfam" id="PF01602">
    <property type="entry name" value="Adaptin_N"/>
    <property type="match status" value="1"/>
</dbReference>
<dbReference type="GeneTree" id="ENSGT00950000182838"/>
<dbReference type="Pfam" id="PF14807">
    <property type="entry name" value="AP4E_app_platf"/>
    <property type="match status" value="1"/>
</dbReference>
<feature type="region of interest" description="Disordered" evidence="7">
    <location>
        <begin position="687"/>
        <end position="711"/>
    </location>
</feature>
<dbReference type="InterPro" id="IPR011989">
    <property type="entry name" value="ARM-like"/>
</dbReference>
<reference evidence="9" key="2">
    <citation type="submission" date="2025-08" db="UniProtKB">
        <authorList>
            <consortium name="Ensembl"/>
        </authorList>
    </citation>
    <scope>IDENTIFICATION</scope>
</reference>
<dbReference type="InterPro" id="IPR017109">
    <property type="entry name" value="AP4_complex_esu"/>
</dbReference>
<evidence type="ECO:0000256" key="7">
    <source>
        <dbReference type="SAM" id="MobiDB-lite"/>
    </source>
</evidence>
<reference evidence="10" key="1">
    <citation type="journal article" date="2004" name="Nature">
        <title>Genome duplication in the teleost fish Tetraodon nigroviridis reveals the early vertebrate proto-karyotype.</title>
        <authorList>
            <person name="Jaillon O."/>
            <person name="Aury J.-M."/>
            <person name="Brunet F."/>
            <person name="Petit J.-L."/>
            <person name="Stange-Thomann N."/>
            <person name="Mauceli E."/>
            <person name="Bouneau L."/>
            <person name="Fischer C."/>
            <person name="Ozouf-Costaz C."/>
            <person name="Bernot A."/>
            <person name="Nicaud S."/>
            <person name="Jaffe D."/>
            <person name="Fisher S."/>
            <person name="Lutfalla G."/>
            <person name="Dossat C."/>
            <person name="Segurens B."/>
            <person name="Dasilva C."/>
            <person name="Salanoubat M."/>
            <person name="Levy M."/>
            <person name="Boudet N."/>
            <person name="Castellano S."/>
            <person name="Anthouard V."/>
            <person name="Jubin C."/>
            <person name="Castelli V."/>
            <person name="Katinka M."/>
            <person name="Vacherie B."/>
            <person name="Biemont C."/>
            <person name="Skalli Z."/>
            <person name="Cattolico L."/>
            <person name="Poulain J."/>
            <person name="De Berardinis V."/>
            <person name="Cruaud C."/>
            <person name="Duprat S."/>
            <person name="Brottier P."/>
            <person name="Coutanceau J.-P."/>
            <person name="Gouzy J."/>
            <person name="Parra G."/>
            <person name="Lardier G."/>
            <person name="Chapple C."/>
            <person name="McKernan K.J."/>
            <person name="McEwan P."/>
            <person name="Bosak S."/>
            <person name="Kellis M."/>
            <person name="Volff J.-N."/>
            <person name="Guigo R."/>
            <person name="Zody M.C."/>
            <person name="Mesirov J."/>
            <person name="Lindblad-Toh K."/>
            <person name="Birren B."/>
            <person name="Nusbaum C."/>
            <person name="Kahn D."/>
            <person name="Robinson-Rechavi M."/>
            <person name="Laudet V."/>
            <person name="Schachter V."/>
            <person name="Quetier F."/>
            <person name="Saurin W."/>
            <person name="Scarpelli C."/>
            <person name="Wincker P."/>
            <person name="Lander E.S."/>
            <person name="Weissenbach J."/>
            <person name="Roest Crollius H."/>
        </authorList>
    </citation>
    <scope>NUCLEOTIDE SEQUENCE [LARGE SCALE GENOMIC DNA]</scope>
</reference>
<evidence type="ECO:0000256" key="1">
    <source>
        <dbReference type="ARBA" id="ARBA00004184"/>
    </source>
</evidence>
<dbReference type="AlphaFoldDB" id="H3D850"/>
<feature type="region of interest" description="Disordered" evidence="7">
    <location>
        <begin position="735"/>
        <end position="774"/>
    </location>
</feature>
<dbReference type="InterPro" id="IPR050840">
    <property type="entry name" value="Adaptor_Complx_Large_Subunit"/>
</dbReference>
<dbReference type="OMA" id="ADNNMEI"/>
<accession>H3D850</accession>
<keyword evidence="4 6" id="KW-0653">Protein transport</keyword>
<feature type="compositionally biased region" description="Basic and acidic residues" evidence="7">
    <location>
        <begin position="881"/>
        <end position="890"/>
    </location>
</feature>
<evidence type="ECO:0000256" key="2">
    <source>
        <dbReference type="ARBA" id="ARBA00006613"/>
    </source>
</evidence>
<dbReference type="Gene3D" id="1.25.10.10">
    <property type="entry name" value="Leucine-rich Repeat Variant"/>
    <property type="match status" value="1"/>
</dbReference>
<keyword evidence="6" id="KW-0333">Golgi apparatus</keyword>
<dbReference type="InterPro" id="IPR028269">
    <property type="entry name" value="AP4E1_C"/>
</dbReference>
<dbReference type="PANTHER" id="PTHR22780">
    <property type="entry name" value="ADAPTIN, ALPHA/GAMMA/EPSILON"/>
    <property type="match status" value="1"/>
</dbReference>
<evidence type="ECO:0000256" key="3">
    <source>
        <dbReference type="ARBA" id="ARBA00022448"/>
    </source>
</evidence>
<evidence type="ECO:0000256" key="5">
    <source>
        <dbReference type="ARBA" id="ARBA00023136"/>
    </source>
</evidence>
<organism evidence="9 10">
    <name type="scientific">Tetraodon nigroviridis</name>
    <name type="common">Spotted green pufferfish</name>
    <name type="synonym">Chelonodon nigroviridis</name>
    <dbReference type="NCBI Taxonomy" id="99883"/>
    <lineage>
        <taxon>Eukaryota</taxon>
        <taxon>Metazoa</taxon>
        <taxon>Chordata</taxon>
        <taxon>Craniata</taxon>
        <taxon>Vertebrata</taxon>
        <taxon>Euteleostomi</taxon>
        <taxon>Actinopterygii</taxon>
        <taxon>Neopterygii</taxon>
        <taxon>Teleostei</taxon>
        <taxon>Neoteleostei</taxon>
        <taxon>Acanthomorphata</taxon>
        <taxon>Eupercaria</taxon>
        <taxon>Tetraodontiformes</taxon>
        <taxon>Tetradontoidea</taxon>
        <taxon>Tetraodontidae</taxon>
        <taxon>Tetraodon</taxon>
    </lineage>
</organism>
<dbReference type="InParanoid" id="H3D850"/>
<comment type="similarity">
    <text evidence="2 6">Belongs to the adaptor complexes large subunit family.</text>
</comment>
<comment type="function">
    <text evidence="6">Subunit of novel type of clathrin- or non-clathrin-associated protein coat involved in targeting proteins from the trans-Golgi network (TGN) to the endosomal-lysosomal system.</text>
</comment>
<dbReference type="Proteomes" id="UP000007303">
    <property type="component" value="Unassembled WGS sequence"/>
</dbReference>
<dbReference type="SUPFAM" id="SSF48371">
    <property type="entry name" value="ARM repeat"/>
    <property type="match status" value="1"/>
</dbReference>